<accession>A0AAX2GXF1</accession>
<evidence type="ECO:0000256" key="1">
    <source>
        <dbReference type="SAM" id="MobiDB-lite"/>
    </source>
</evidence>
<evidence type="ECO:0000313" key="4">
    <source>
        <dbReference type="Proteomes" id="UP000065822"/>
    </source>
</evidence>
<dbReference type="EMBL" id="LT906449">
    <property type="protein sequence ID" value="SNV01618.1"/>
    <property type="molecule type" value="Genomic_DNA"/>
</dbReference>
<dbReference type="AlphaFoldDB" id="A0AAX2GXF1"/>
<proteinExistence type="predicted"/>
<dbReference type="RefSeq" id="WP_066430023.1">
    <property type="nucleotide sequence ID" value="NZ_CP014227.1"/>
</dbReference>
<dbReference type="Proteomes" id="UP000065822">
    <property type="component" value="Chromosome"/>
</dbReference>
<feature type="compositionally biased region" description="Polar residues" evidence="1">
    <location>
        <begin position="35"/>
        <end position="46"/>
    </location>
</feature>
<dbReference type="EMBL" id="CP014227">
    <property type="protein sequence ID" value="AMD85437.1"/>
    <property type="molecule type" value="Genomic_DNA"/>
</dbReference>
<keyword evidence="4" id="KW-1185">Reference proteome</keyword>
<protein>
    <submittedName>
        <fullName evidence="3">Uncharacterized protein</fullName>
    </submittedName>
</protein>
<organism evidence="3 5">
    <name type="scientific">Capnocytophaga haemolytica</name>
    <dbReference type="NCBI Taxonomy" id="45243"/>
    <lineage>
        <taxon>Bacteria</taxon>
        <taxon>Pseudomonadati</taxon>
        <taxon>Bacteroidota</taxon>
        <taxon>Flavobacteriia</taxon>
        <taxon>Flavobacteriales</taxon>
        <taxon>Flavobacteriaceae</taxon>
        <taxon>Capnocytophaga</taxon>
    </lineage>
</organism>
<gene>
    <name evidence="2" type="ORF">AXF12_07875</name>
    <name evidence="3" type="ORF">SAMEA44541418_00116</name>
</gene>
<evidence type="ECO:0000313" key="3">
    <source>
        <dbReference type="EMBL" id="SNV01618.1"/>
    </source>
</evidence>
<dbReference type="Proteomes" id="UP000215539">
    <property type="component" value="Chromosome 1"/>
</dbReference>
<evidence type="ECO:0000313" key="5">
    <source>
        <dbReference type="Proteomes" id="UP000215539"/>
    </source>
</evidence>
<evidence type="ECO:0000313" key="2">
    <source>
        <dbReference type="EMBL" id="AMD85437.1"/>
    </source>
</evidence>
<reference evidence="2 4" key="1">
    <citation type="submission" date="2016-02" db="EMBL/GenBank/DDBJ databases">
        <authorList>
            <person name="Holder M.E."/>
            <person name="Ajami N.J."/>
            <person name="Petrosino J.F."/>
        </authorList>
    </citation>
    <scope>NUCLEOTIDE SEQUENCE [LARGE SCALE GENOMIC DNA]</scope>
    <source>
        <strain evidence="2 4">CCUG 32990</strain>
    </source>
</reference>
<sequence>MDKSKKLIVGALLLGGLWWFLNKKNDEEPTAPAEPNTTQPAGNTITPPAANSAAQAPQRVAENKAPSIQYGNPYPEMDLLNKKVYSAVEELNLNLLKVKTILEPNLKPRLTVTSFDYYIPVNQYVPTNEKYHFEGYGKELGVAIQRREVSTGKVDYLVKLNNGYLAYVPNTSIMAKLNS</sequence>
<feature type="compositionally biased region" description="Low complexity" evidence="1">
    <location>
        <begin position="47"/>
        <end position="60"/>
    </location>
</feature>
<dbReference type="KEGG" id="chg:AXF12_07875"/>
<reference evidence="3 5" key="2">
    <citation type="submission" date="2017-06" db="EMBL/GenBank/DDBJ databases">
        <authorList>
            <consortium name="Pathogen Informatics"/>
        </authorList>
    </citation>
    <scope>NUCLEOTIDE SEQUENCE [LARGE SCALE GENOMIC DNA]</scope>
    <source>
        <strain evidence="3 5">NCTC12947</strain>
    </source>
</reference>
<name>A0AAX2GXF1_9FLAO</name>
<feature type="region of interest" description="Disordered" evidence="1">
    <location>
        <begin position="28"/>
        <end position="69"/>
    </location>
</feature>